<evidence type="ECO:0000313" key="1">
    <source>
        <dbReference type="EMBL" id="MBB5120550.1"/>
    </source>
</evidence>
<dbReference type="RefSeq" id="WP_102918272.1">
    <property type="nucleotide sequence ID" value="NZ_JACHJF010000012.1"/>
</dbReference>
<evidence type="ECO:0000313" key="4">
    <source>
        <dbReference type="Proteomes" id="UP000528608"/>
    </source>
</evidence>
<accession>A0A2N8NXJ6</accession>
<gene>
    <name evidence="2" type="ORF">AF335_11515</name>
    <name evidence="1" type="ORF">FHS36_003992</name>
</gene>
<dbReference type="Proteomes" id="UP000235945">
    <property type="component" value="Unassembled WGS sequence"/>
</dbReference>
<reference evidence="1 4" key="3">
    <citation type="submission" date="2020-08" db="EMBL/GenBank/DDBJ databases">
        <title>Genomic Encyclopedia of Type Strains, Phase III (KMG-III): the genomes of soil and plant-associated and newly described type strains.</title>
        <authorList>
            <person name="Whitman W."/>
        </authorList>
    </citation>
    <scope>NUCLEOTIDE SEQUENCE [LARGE SCALE GENOMIC DNA]</scope>
    <source>
        <strain evidence="1 4">CECT 3259</strain>
    </source>
</reference>
<dbReference type="EMBL" id="JACHJF010000012">
    <property type="protein sequence ID" value="MBB5120550.1"/>
    <property type="molecule type" value="Genomic_DNA"/>
</dbReference>
<organism evidence="2 3">
    <name type="scientific">Streptomyces eurocidicus</name>
    <name type="common">Streptoverticillium eurocidicus</name>
    <dbReference type="NCBI Taxonomy" id="66423"/>
    <lineage>
        <taxon>Bacteria</taxon>
        <taxon>Bacillati</taxon>
        <taxon>Actinomycetota</taxon>
        <taxon>Actinomycetes</taxon>
        <taxon>Kitasatosporales</taxon>
        <taxon>Streptomycetaceae</taxon>
        <taxon>Streptomyces</taxon>
    </lineage>
</organism>
<dbReference type="AlphaFoldDB" id="A0A2N8NXJ6"/>
<reference evidence="3" key="1">
    <citation type="submission" date="2015-07" db="EMBL/GenBank/DDBJ databases">
        <authorList>
            <person name="Graham D.E."/>
            <person name="Giannone R.J."/>
            <person name="Gulvik C.A."/>
            <person name="Hettich R.L."/>
            <person name="Klingeman D.M."/>
            <person name="Mahan K.M."/>
            <person name="Parry R.J."/>
            <person name="Spain J.C."/>
        </authorList>
    </citation>
    <scope>NUCLEOTIDE SEQUENCE [LARGE SCALE GENOMIC DNA]</scope>
    <source>
        <strain evidence="3">ATCC 27428</strain>
    </source>
</reference>
<sequence>MENHVGGYPGPFRSGFTRWIEQRTPSGGRADGTADIEVYGVLARAYGLTNDVAELVAAMTGTTVGEVVAAYKADNTEWARTQAVFDGPDLMALDAHLDALDRGWS</sequence>
<dbReference type="OrthoDB" id="3538468at2"/>
<reference evidence="2" key="2">
    <citation type="submission" date="2015-07" db="EMBL/GenBank/DDBJ databases">
        <authorList>
            <person name="Noorani M."/>
        </authorList>
    </citation>
    <scope>NUCLEOTIDE SEQUENCE [LARGE SCALE GENOMIC DNA]</scope>
    <source>
        <strain evidence="2">ATCC 27428</strain>
    </source>
</reference>
<dbReference type="EMBL" id="LGUI01000003">
    <property type="protein sequence ID" value="PNE33494.1"/>
    <property type="molecule type" value="Genomic_DNA"/>
</dbReference>
<protein>
    <submittedName>
        <fullName evidence="2">Uncharacterized protein</fullName>
    </submittedName>
</protein>
<dbReference type="Proteomes" id="UP000528608">
    <property type="component" value="Unassembled WGS sequence"/>
</dbReference>
<evidence type="ECO:0000313" key="2">
    <source>
        <dbReference type="EMBL" id="PNE33494.1"/>
    </source>
</evidence>
<evidence type="ECO:0000313" key="3">
    <source>
        <dbReference type="Proteomes" id="UP000235945"/>
    </source>
</evidence>
<keyword evidence="3" id="KW-1185">Reference proteome</keyword>
<name>A0A2N8NXJ6_STREU</name>
<comment type="caution">
    <text evidence="2">The sequence shown here is derived from an EMBL/GenBank/DDBJ whole genome shotgun (WGS) entry which is preliminary data.</text>
</comment>
<proteinExistence type="predicted"/>